<reference evidence="2" key="1">
    <citation type="submission" date="2021-02" db="EMBL/GenBank/DDBJ databases">
        <authorList>
            <person name="Dougan E. K."/>
            <person name="Rhodes N."/>
            <person name="Thang M."/>
            <person name="Chan C."/>
        </authorList>
    </citation>
    <scope>NUCLEOTIDE SEQUENCE</scope>
</reference>
<organism evidence="2 3">
    <name type="scientific">Symbiodinium natans</name>
    <dbReference type="NCBI Taxonomy" id="878477"/>
    <lineage>
        <taxon>Eukaryota</taxon>
        <taxon>Sar</taxon>
        <taxon>Alveolata</taxon>
        <taxon>Dinophyceae</taxon>
        <taxon>Suessiales</taxon>
        <taxon>Symbiodiniaceae</taxon>
        <taxon>Symbiodinium</taxon>
    </lineage>
</organism>
<name>A0A812LLX0_9DINO</name>
<accession>A0A812LLX0</accession>
<dbReference type="OrthoDB" id="10420574at2759"/>
<dbReference type="Proteomes" id="UP000604046">
    <property type="component" value="Unassembled WGS sequence"/>
</dbReference>
<feature type="region of interest" description="Disordered" evidence="1">
    <location>
        <begin position="58"/>
        <end position="83"/>
    </location>
</feature>
<dbReference type="EMBL" id="CAJNDS010001153">
    <property type="protein sequence ID" value="CAE7249775.1"/>
    <property type="molecule type" value="Genomic_DNA"/>
</dbReference>
<keyword evidence="3" id="KW-1185">Reference proteome</keyword>
<comment type="caution">
    <text evidence="2">The sequence shown here is derived from an EMBL/GenBank/DDBJ whole genome shotgun (WGS) entry which is preliminary data.</text>
</comment>
<gene>
    <name evidence="2" type="ORF">SNAT2548_LOCUS12205</name>
</gene>
<proteinExistence type="predicted"/>
<evidence type="ECO:0000313" key="2">
    <source>
        <dbReference type="EMBL" id="CAE7249775.1"/>
    </source>
</evidence>
<evidence type="ECO:0000313" key="3">
    <source>
        <dbReference type="Proteomes" id="UP000604046"/>
    </source>
</evidence>
<dbReference type="AlphaFoldDB" id="A0A812LLX0"/>
<protein>
    <submittedName>
        <fullName evidence="2">Uncharacterized protein</fullName>
    </submittedName>
</protein>
<evidence type="ECO:0000256" key="1">
    <source>
        <dbReference type="SAM" id="MobiDB-lite"/>
    </source>
</evidence>
<sequence length="149" mass="16067">MAAMMRSWSQEAEYRSFAAGFHATPGPLANPQRLAVLRIPGPSWSKHPWFSSSVEQSQQYSEEVESDSVWESTSSVPEGPLASARMGHSAGFQRLASLQVHLPGTLVPSSDAHLSAIHGHDILEEKLAEILGVPTAAVKLVNCSMHPTP</sequence>